<dbReference type="AlphaFoldDB" id="A0AAV4AB15"/>
<evidence type="ECO:0000256" key="1">
    <source>
        <dbReference type="SAM" id="MobiDB-lite"/>
    </source>
</evidence>
<dbReference type="Proteomes" id="UP000735302">
    <property type="component" value="Unassembled WGS sequence"/>
</dbReference>
<reference evidence="2 3" key="1">
    <citation type="journal article" date="2021" name="Elife">
        <title>Chloroplast acquisition without the gene transfer in kleptoplastic sea slugs, Plakobranchus ocellatus.</title>
        <authorList>
            <person name="Maeda T."/>
            <person name="Takahashi S."/>
            <person name="Yoshida T."/>
            <person name="Shimamura S."/>
            <person name="Takaki Y."/>
            <person name="Nagai Y."/>
            <person name="Toyoda A."/>
            <person name="Suzuki Y."/>
            <person name="Arimoto A."/>
            <person name="Ishii H."/>
            <person name="Satoh N."/>
            <person name="Nishiyama T."/>
            <person name="Hasebe M."/>
            <person name="Maruyama T."/>
            <person name="Minagawa J."/>
            <person name="Obokata J."/>
            <person name="Shigenobu S."/>
        </authorList>
    </citation>
    <scope>NUCLEOTIDE SEQUENCE [LARGE SCALE GENOMIC DNA]</scope>
</reference>
<name>A0AAV4AB15_9GAST</name>
<organism evidence="2 3">
    <name type="scientific">Plakobranchus ocellatus</name>
    <dbReference type="NCBI Taxonomy" id="259542"/>
    <lineage>
        <taxon>Eukaryota</taxon>
        <taxon>Metazoa</taxon>
        <taxon>Spiralia</taxon>
        <taxon>Lophotrochozoa</taxon>
        <taxon>Mollusca</taxon>
        <taxon>Gastropoda</taxon>
        <taxon>Heterobranchia</taxon>
        <taxon>Euthyneura</taxon>
        <taxon>Panpulmonata</taxon>
        <taxon>Sacoglossa</taxon>
        <taxon>Placobranchoidea</taxon>
        <taxon>Plakobranchidae</taxon>
        <taxon>Plakobranchus</taxon>
    </lineage>
</organism>
<sequence>MLTRRYVWEEQPNTEQGASLALGLAADASQTEADENLTARNSHSNILTWSIPRLLTKMLYRTGQCNLLRLLRLVLPALRASSCAPMCLHQVVGEERSPSSHSTISRMPPSTPGNN</sequence>
<evidence type="ECO:0000313" key="3">
    <source>
        <dbReference type="Proteomes" id="UP000735302"/>
    </source>
</evidence>
<proteinExistence type="predicted"/>
<dbReference type="EMBL" id="BLXT01003737">
    <property type="protein sequence ID" value="GFO04187.1"/>
    <property type="molecule type" value="Genomic_DNA"/>
</dbReference>
<evidence type="ECO:0000313" key="2">
    <source>
        <dbReference type="EMBL" id="GFO04187.1"/>
    </source>
</evidence>
<gene>
    <name evidence="2" type="ORF">PoB_003069200</name>
</gene>
<feature type="region of interest" description="Disordered" evidence="1">
    <location>
        <begin position="93"/>
        <end position="115"/>
    </location>
</feature>
<protein>
    <submittedName>
        <fullName evidence="2">Uncharacterized protein</fullName>
    </submittedName>
</protein>
<comment type="caution">
    <text evidence="2">The sequence shown here is derived from an EMBL/GenBank/DDBJ whole genome shotgun (WGS) entry which is preliminary data.</text>
</comment>
<keyword evidence="3" id="KW-1185">Reference proteome</keyword>
<accession>A0AAV4AB15</accession>